<organism evidence="4 5">
    <name type="scientific">Candidatus Lachnoclostridium pullistercoris</name>
    <dbReference type="NCBI Taxonomy" id="2838632"/>
    <lineage>
        <taxon>Bacteria</taxon>
        <taxon>Bacillati</taxon>
        <taxon>Bacillota</taxon>
        <taxon>Clostridia</taxon>
        <taxon>Lachnospirales</taxon>
        <taxon>Lachnospiraceae</taxon>
    </lineage>
</organism>
<reference evidence="4" key="1">
    <citation type="journal article" date="2021" name="PeerJ">
        <title>Extensive microbial diversity within the chicken gut microbiome revealed by metagenomics and culture.</title>
        <authorList>
            <person name="Gilroy R."/>
            <person name="Ravi A."/>
            <person name="Getino M."/>
            <person name="Pursley I."/>
            <person name="Horton D.L."/>
            <person name="Alikhan N.F."/>
            <person name="Baker D."/>
            <person name="Gharbi K."/>
            <person name="Hall N."/>
            <person name="Watson M."/>
            <person name="Adriaenssens E.M."/>
            <person name="Foster-Nyarko E."/>
            <person name="Jarju S."/>
            <person name="Secka A."/>
            <person name="Antonio M."/>
            <person name="Oren A."/>
            <person name="Chaudhuri R.R."/>
            <person name="La Ragione R."/>
            <person name="Hildebrand F."/>
            <person name="Pallen M.J."/>
        </authorList>
    </citation>
    <scope>NUCLEOTIDE SEQUENCE</scope>
    <source>
        <strain evidence="4">CHK183-5548</strain>
    </source>
</reference>
<name>A0A9D2PDA6_9FIRM</name>
<proteinExistence type="predicted"/>
<feature type="transmembrane region" description="Helical" evidence="2">
    <location>
        <begin position="32"/>
        <end position="49"/>
    </location>
</feature>
<comment type="caution">
    <text evidence="4">The sequence shown here is derived from an EMBL/GenBank/DDBJ whole genome shotgun (WGS) entry which is preliminary data.</text>
</comment>
<gene>
    <name evidence="4" type="ORF">IAA04_07380</name>
</gene>
<keyword evidence="2" id="KW-0812">Transmembrane</keyword>
<dbReference type="EMBL" id="DWWL01000046">
    <property type="protein sequence ID" value="HJC47857.1"/>
    <property type="molecule type" value="Genomic_DNA"/>
</dbReference>
<feature type="compositionally biased region" description="Basic and acidic residues" evidence="1">
    <location>
        <begin position="142"/>
        <end position="151"/>
    </location>
</feature>
<dbReference type="InterPro" id="IPR031493">
    <property type="entry name" value="Zinc_ribbon_15"/>
</dbReference>
<accession>A0A9D2PDA6</accession>
<evidence type="ECO:0000256" key="2">
    <source>
        <dbReference type="SAM" id="Phobius"/>
    </source>
</evidence>
<reference evidence="4" key="2">
    <citation type="submission" date="2021-04" db="EMBL/GenBank/DDBJ databases">
        <authorList>
            <person name="Gilroy R."/>
        </authorList>
    </citation>
    <scope>NUCLEOTIDE SEQUENCE</scope>
    <source>
        <strain evidence="4">CHK183-5548</strain>
    </source>
</reference>
<dbReference type="AlphaFoldDB" id="A0A9D2PDA6"/>
<keyword evidence="2" id="KW-1133">Transmembrane helix</keyword>
<feature type="region of interest" description="Disordered" evidence="1">
    <location>
        <begin position="123"/>
        <end position="151"/>
    </location>
</feature>
<protein>
    <submittedName>
        <fullName evidence="4">Zinc ribbon domain-containing protein</fullName>
    </submittedName>
</protein>
<evidence type="ECO:0000256" key="1">
    <source>
        <dbReference type="SAM" id="MobiDB-lite"/>
    </source>
</evidence>
<keyword evidence="2" id="KW-0472">Membrane</keyword>
<evidence type="ECO:0000259" key="3">
    <source>
        <dbReference type="Pfam" id="PF17032"/>
    </source>
</evidence>
<evidence type="ECO:0000313" key="4">
    <source>
        <dbReference type="EMBL" id="HJC47857.1"/>
    </source>
</evidence>
<evidence type="ECO:0000313" key="5">
    <source>
        <dbReference type="Proteomes" id="UP000823883"/>
    </source>
</evidence>
<dbReference type="Pfam" id="PF17032">
    <property type="entry name" value="Zn_ribbon_15"/>
    <property type="match status" value="1"/>
</dbReference>
<dbReference type="Proteomes" id="UP000823883">
    <property type="component" value="Unassembled WGS sequence"/>
</dbReference>
<feature type="domain" description="Zinc-ribbon 15" evidence="3">
    <location>
        <begin position="21"/>
        <end position="187"/>
    </location>
</feature>
<sequence length="197" mass="22348">MIFIGGIGQGQRELDYRRSAVLCAVCGGYGRYQVIMTYTYFSFFFIPLFKWNRRYYVKMSCCGSLYELDPEVGKALARGEDAEIRQEHLHLLQRSGQNFRGNEGTWGGDQRNWAGHAGTSETTEIPADAAGENGFRPGAEGPRTEAEPDARSLKAKYGEDFRMRSCPHCGYQFVDHEKEFEFCPKCGKPLKKQEQEG</sequence>